<reference evidence="1" key="1">
    <citation type="submission" date="2021-02" db="EMBL/GenBank/DDBJ databases">
        <authorList>
            <consortium name="DOE Joint Genome Institute"/>
            <person name="Ahrendt S."/>
            <person name="Looney B.P."/>
            <person name="Miyauchi S."/>
            <person name="Morin E."/>
            <person name="Drula E."/>
            <person name="Courty P.E."/>
            <person name="Chicoki N."/>
            <person name="Fauchery L."/>
            <person name="Kohler A."/>
            <person name="Kuo A."/>
            <person name="Labutti K."/>
            <person name="Pangilinan J."/>
            <person name="Lipzen A."/>
            <person name="Riley R."/>
            <person name="Andreopoulos W."/>
            <person name="He G."/>
            <person name="Johnson J."/>
            <person name="Barry K.W."/>
            <person name="Grigoriev I.V."/>
            <person name="Nagy L."/>
            <person name="Hibbett D."/>
            <person name="Henrissat B."/>
            <person name="Matheny P.B."/>
            <person name="Labbe J."/>
            <person name="Martin F."/>
        </authorList>
    </citation>
    <scope>NUCLEOTIDE SEQUENCE</scope>
    <source>
        <strain evidence="1">FP105234-sp</strain>
    </source>
</reference>
<comment type="caution">
    <text evidence="1">The sequence shown here is derived from an EMBL/GenBank/DDBJ whole genome shotgun (WGS) entry which is preliminary data.</text>
</comment>
<reference evidence="1" key="2">
    <citation type="journal article" date="2022" name="New Phytol.">
        <title>Evolutionary transition to the ectomycorrhizal habit in the genomes of a hyperdiverse lineage of mushroom-forming fungi.</title>
        <authorList>
            <person name="Looney B."/>
            <person name="Miyauchi S."/>
            <person name="Morin E."/>
            <person name="Drula E."/>
            <person name="Courty P.E."/>
            <person name="Kohler A."/>
            <person name="Kuo A."/>
            <person name="LaButti K."/>
            <person name="Pangilinan J."/>
            <person name="Lipzen A."/>
            <person name="Riley R."/>
            <person name="Andreopoulos W."/>
            <person name="He G."/>
            <person name="Johnson J."/>
            <person name="Nolan M."/>
            <person name="Tritt A."/>
            <person name="Barry K.W."/>
            <person name="Grigoriev I.V."/>
            <person name="Nagy L.G."/>
            <person name="Hibbett D."/>
            <person name="Henrissat B."/>
            <person name="Matheny P.B."/>
            <person name="Labbe J."/>
            <person name="Martin F.M."/>
        </authorList>
    </citation>
    <scope>NUCLEOTIDE SEQUENCE</scope>
    <source>
        <strain evidence="1">FP105234-sp</strain>
    </source>
</reference>
<sequence>MDSQHPYAPQPCVLAPTRARSISIPPPPHPPPSTGLPPLPQLPFPSSAHLPVPAISQDIALPLSIHPLAPINSLFSDPAWVVAHVSRRSIAIGSRMISTWFVCCRPNAWMRVGSSVALYHPSRRQNPHHPAVLGRICSVRSVELHWVEFCVSPQSRQAAAVYLQVPHEWAILPLALRFLSVVARPLLPLSLAPLSPRRLFPAQPKTQLCCHLLKPERRRGRDSDEHRPATDRRPRIERSVFHGDSSSSSEGSAVVEFPDEYESDTSA</sequence>
<evidence type="ECO:0000313" key="1">
    <source>
        <dbReference type="EMBL" id="KAI0040594.1"/>
    </source>
</evidence>
<organism evidence="1 2">
    <name type="scientific">Auriscalpium vulgare</name>
    <dbReference type="NCBI Taxonomy" id="40419"/>
    <lineage>
        <taxon>Eukaryota</taxon>
        <taxon>Fungi</taxon>
        <taxon>Dikarya</taxon>
        <taxon>Basidiomycota</taxon>
        <taxon>Agaricomycotina</taxon>
        <taxon>Agaricomycetes</taxon>
        <taxon>Russulales</taxon>
        <taxon>Auriscalpiaceae</taxon>
        <taxon>Auriscalpium</taxon>
    </lineage>
</organism>
<keyword evidence="2" id="KW-1185">Reference proteome</keyword>
<evidence type="ECO:0000313" key="2">
    <source>
        <dbReference type="Proteomes" id="UP000814033"/>
    </source>
</evidence>
<gene>
    <name evidence="1" type="ORF">FA95DRAFT_1683718</name>
</gene>
<protein>
    <submittedName>
        <fullName evidence="1">Uncharacterized protein</fullName>
    </submittedName>
</protein>
<name>A0ACB8R922_9AGAM</name>
<dbReference type="EMBL" id="MU276183">
    <property type="protein sequence ID" value="KAI0040594.1"/>
    <property type="molecule type" value="Genomic_DNA"/>
</dbReference>
<accession>A0ACB8R922</accession>
<dbReference type="Proteomes" id="UP000814033">
    <property type="component" value="Unassembled WGS sequence"/>
</dbReference>
<proteinExistence type="predicted"/>